<protein>
    <recommendedName>
        <fullName evidence="1">ATPase AAA-type core domain-containing protein</fullName>
    </recommendedName>
</protein>
<evidence type="ECO:0000259" key="1">
    <source>
        <dbReference type="Pfam" id="PF13304"/>
    </source>
</evidence>
<name>A0A1W1E4G1_9ZZZZ</name>
<dbReference type="InterPro" id="IPR027417">
    <property type="entry name" value="P-loop_NTPase"/>
</dbReference>
<dbReference type="Pfam" id="PF13304">
    <property type="entry name" value="AAA_21"/>
    <property type="match status" value="1"/>
</dbReference>
<gene>
    <name evidence="2" type="ORF">MNB_SUP05-SYMBIONT-7-697</name>
</gene>
<sequence>MYLDEIDNGIHHSKLDELWEVILKTSKELNVQVFAATHSKECLESYARTAKKLADEEIVLIELGKSKDKIESIVFDYSGIMHHIKQKLEVRGW</sequence>
<dbReference type="EMBL" id="FPIA01000065">
    <property type="protein sequence ID" value="SFV88616.1"/>
    <property type="molecule type" value="Genomic_DNA"/>
</dbReference>
<dbReference type="AlphaFoldDB" id="A0A1W1E4G1"/>
<accession>A0A1W1E4G1</accession>
<organism evidence="2">
    <name type="scientific">hydrothermal vent metagenome</name>
    <dbReference type="NCBI Taxonomy" id="652676"/>
    <lineage>
        <taxon>unclassified sequences</taxon>
        <taxon>metagenomes</taxon>
        <taxon>ecological metagenomes</taxon>
    </lineage>
</organism>
<dbReference type="SUPFAM" id="SSF52540">
    <property type="entry name" value="P-loop containing nucleoside triphosphate hydrolases"/>
    <property type="match status" value="1"/>
</dbReference>
<reference evidence="2" key="1">
    <citation type="submission" date="2016-10" db="EMBL/GenBank/DDBJ databases">
        <authorList>
            <person name="de Groot N.N."/>
        </authorList>
    </citation>
    <scope>NUCLEOTIDE SEQUENCE</scope>
</reference>
<dbReference type="Gene3D" id="3.40.50.300">
    <property type="entry name" value="P-loop containing nucleotide triphosphate hydrolases"/>
    <property type="match status" value="1"/>
</dbReference>
<proteinExistence type="predicted"/>
<evidence type="ECO:0000313" key="2">
    <source>
        <dbReference type="EMBL" id="SFV88616.1"/>
    </source>
</evidence>
<dbReference type="InterPro" id="IPR003959">
    <property type="entry name" value="ATPase_AAA_core"/>
</dbReference>
<feature type="domain" description="ATPase AAA-type core" evidence="1">
    <location>
        <begin position="2"/>
        <end position="40"/>
    </location>
</feature>